<dbReference type="PANTHER" id="PTHR43141:SF5">
    <property type="entry name" value="CYTOCHROME BD-I UBIQUINOL OXIDASE SUBUNIT 2"/>
    <property type="match status" value="1"/>
</dbReference>
<accession>A0A5C5XAL0</accession>
<keyword evidence="4" id="KW-1003">Cell membrane</keyword>
<evidence type="ECO:0000256" key="1">
    <source>
        <dbReference type="ARBA" id="ARBA00004651"/>
    </source>
</evidence>
<feature type="transmembrane region" description="Helical" evidence="12">
    <location>
        <begin position="73"/>
        <end position="97"/>
    </location>
</feature>
<dbReference type="AlphaFoldDB" id="A0A5C5XAL0"/>
<sequence>MDWQLLWFVLLGILLAGYAILDGFDFGVGMLHPFAKGDEERRIVLNSIGPLWDGNEVWLVTFGGALFAAFPEAYATIFSGYYEALMLVLGCLIFRAISIEFRSKRPEAWWRSTWDSLFFMSSLTISFAFGLAVGSALIGIPLDDRGIFRGSILDQIGIYQILVGLLSVSMFLMHGAIFLVFKTRDDLQQRMIRWTRRGFVAFLTMYLVVTTATWLWIPRAVATFEHFPYAWIVVVLKFLAVANIPRCLKNHNYLQAFFSSCCVIAALVFLLGVALFPNLVTSSPVSENSLTIYHAASSEMTLKIMSLYALIGMPFVLGYTFMAYRTFRGAVKLDKHSY</sequence>
<comment type="caution">
    <text evidence="13">The sequence shown here is derived from an EMBL/GenBank/DDBJ whole genome shotgun (WGS) entry which is preliminary data.</text>
</comment>
<dbReference type="PIRSF" id="PIRSF000267">
    <property type="entry name" value="Cyt_oxidse_sub2"/>
    <property type="match status" value="1"/>
</dbReference>
<reference evidence="13 14" key="1">
    <citation type="submission" date="2019-02" db="EMBL/GenBank/DDBJ databases">
        <title>Deep-cultivation of Planctomycetes and their phenomic and genomic characterization uncovers novel biology.</title>
        <authorList>
            <person name="Wiegand S."/>
            <person name="Jogler M."/>
            <person name="Boedeker C."/>
            <person name="Pinto D."/>
            <person name="Vollmers J."/>
            <person name="Rivas-Marin E."/>
            <person name="Kohn T."/>
            <person name="Peeters S.H."/>
            <person name="Heuer A."/>
            <person name="Rast P."/>
            <person name="Oberbeckmann S."/>
            <person name="Bunk B."/>
            <person name="Jeske O."/>
            <person name="Meyerdierks A."/>
            <person name="Storesund J.E."/>
            <person name="Kallscheuer N."/>
            <person name="Luecker S."/>
            <person name="Lage O.M."/>
            <person name="Pohl T."/>
            <person name="Merkel B.J."/>
            <person name="Hornburger P."/>
            <person name="Mueller R.-W."/>
            <person name="Bruemmer F."/>
            <person name="Labrenz M."/>
            <person name="Spormann A.M."/>
            <person name="Op Den Camp H."/>
            <person name="Overmann J."/>
            <person name="Amann R."/>
            <person name="Jetten M.S.M."/>
            <person name="Mascher T."/>
            <person name="Medema M.H."/>
            <person name="Devos D.P."/>
            <person name="Kaster A.-K."/>
            <person name="Ovreas L."/>
            <person name="Rohde M."/>
            <person name="Galperin M.Y."/>
            <person name="Jogler C."/>
        </authorList>
    </citation>
    <scope>NUCLEOTIDE SEQUENCE [LARGE SCALE GENOMIC DNA]</scope>
    <source>
        <strain evidence="13 14">Pan54</strain>
    </source>
</reference>
<keyword evidence="8" id="KW-0249">Electron transport</keyword>
<evidence type="ECO:0000256" key="11">
    <source>
        <dbReference type="ARBA" id="ARBA00023136"/>
    </source>
</evidence>
<feature type="transmembrane region" description="Helical" evidence="12">
    <location>
        <begin position="300"/>
        <end position="322"/>
    </location>
</feature>
<evidence type="ECO:0000256" key="6">
    <source>
        <dbReference type="ARBA" id="ARBA00022692"/>
    </source>
</evidence>
<dbReference type="GO" id="GO:0070069">
    <property type="term" value="C:cytochrome complex"/>
    <property type="evidence" value="ECO:0007669"/>
    <property type="project" value="TreeGrafter"/>
</dbReference>
<keyword evidence="9 12" id="KW-1133">Transmembrane helix</keyword>
<keyword evidence="5" id="KW-0349">Heme</keyword>
<evidence type="ECO:0000313" key="14">
    <source>
        <dbReference type="Proteomes" id="UP000316095"/>
    </source>
</evidence>
<dbReference type="GO" id="GO:0009055">
    <property type="term" value="F:electron transfer activity"/>
    <property type="evidence" value="ECO:0007669"/>
    <property type="project" value="TreeGrafter"/>
</dbReference>
<proteinExistence type="inferred from homology"/>
<evidence type="ECO:0000313" key="13">
    <source>
        <dbReference type="EMBL" id="TWT60020.1"/>
    </source>
</evidence>
<keyword evidence="14" id="KW-1185">Reference proteome</keyword>
<dbReference type="RefSeq" id="WP_146502188.1">
    <property type="nucleotide sequence ID" value="NZ_SJPG01000001.1"/>
</dbReference>
<dbReference type="NCBIfam" id="TIGR00203">
    <property type="entry name" value="cydB"/>
    <property type="match status" value="1"/>
</dbReference>
<keyword evidence="3" id="KW-0813">Transport</keyword>
<dbReference type="GO" id="GO:0046872">
    <property type="term" value="F:metal ion binding"/>
    <property type="evidence" value="ECO:0007669"/>
    <property type="project" value="UniProtKB-KW"/>
</dbReference>
<evidence type="ECO:0000256" key="8">
    <source>
        <dbReference type="ARBA" id="ARBA00022982"/>
    </source>
</evidence>
<keyword evidence="11 12" id="KW-0472">Membrane</keyword>
<dbReference type="Pfam" id="PF02322">
    <property type="entry name" value="Cyt_bd_oxida_II"/>
    <property type="match status" value="1"/>
</dbReference>
<dbReference type="GO" id="GO:0019646">
    <property type="term" value="P:aerobic electron transport chain"/>
    <property type="evidence" value="ECO:0007669"/>
    <property type="project" value="TreeGrafter"/>
</dbReference>
<dbReference type="InterPro" id="IPR003317">
    <property type="entry name" value="Cyt-d_oxidase_su2"/>
</dbReference>
<keyword evidence="6 12" id="KW-0812">Transmembrane</keyword>
<dbReference type="OrthoDB" id="9776710at2"/>
<gene>
    <name evidence="13" type="primary">cydB</name>
    <name evidence="13" type="ORF">Pan54_07320</name>
</gene>
<evidence type="ECO:0000256" key="10">
    <source>
        <dbReference type="ARBA" id="ARBA00023004"/>
    </source>
</evidence>
<evidence type="ECO:0000256" key="5">
    <source>
        <dbReference type="ARBA" id="ARBA00022617"/>
    </source>
</evidence>
<comment type="similarity">
    <text evidence="2">Belongs to the cytochrome ubiquinol oxidase subunit 2 family.</text>
</comment>
<feature type="transmembrane region" description="Helical" evidence="12">
    <location>
        <begin position="199"/>
        <end position="217"/>
    </location>
</feature>
<feature type="transmembrane region" description="Helical" evidence="12">
    <location>
        <begin position="158"/>
        <end position="179"/>
    </location>
</feature>
<dbReference type="GO" id="GO:0016682">
    <property type="term" value="F:oxidoreductase activity, acting on diphenols and related substances as donors, oxygen as acceptor"/>
    <property type="evidence" value="ECO:0007669"/>
    <property type="project" value="TreeGrafter"/>
</dbReference>
<dbReference type="GO" id="GO:0005886">
    <property type="term" value="C:plasma membrane"/>
    <property type="evidence" value="ECO:0007669"/>
    <property type="project" value="UniProtKB-SubCell"/>
</dbReference>
<keyword evidence="10" id="KW-0408">Iron</keyword>
<protein>
    <submittedName>
        <fullName evidence="13">Cytochrome bd-I ubiquinol oxidase subunit 2</fullName>
    </submittedName>
</protein>
<feature type="transmembrane region" description="Helical" evidence="12">
    <location>
        <begin position="229"/>
        <end position="245"/>
    </location>
</feature>
<evidence type="ECO:0000256" key="3">
    <source>
        <dbReference type="ARBA" id="ARBA00022448"/>
    </source>
</evidence>
<comment type="subcellular location">
    <subcellularLocation>
        <location evidence="1">Cell membrane</location>
        <topology evidence="1">Multi-pass membrane protein</topology>
    </subcellularLocation>
</comment>
<feature type="transmembrane region" description="Helical" evidence="12">
    <location>
        <begin position="257"/>
        <end position="280"/>
    </location>
</feature>
<feature type="transmembrane region" description="Helical" evidence="12">
    <location>
        <begin position="117"/>
        <end position="138"/>
    </location>
</feature>
<evidence type="ECO:0000256" key="2">
    <source>
        <dbReference type="ARBA" id="ARBA00007543"/>
    </source>
</evidence>
<evidence type="ECO:0000256" key="7">
    <source>
        <dbReference type="ARBA" id="ARBA00022723"/>
    </source>
</evidence>
<keyword evidence="7" id="KW-0479">Metal-binding</keyword>
<evidence type="ECO:0000256" key="9">
    <source>
        <dbReference type="ARBA" id="ARBA00022989"/>
    </source>
</evidence>
<dbReference type="EMBL" id="SJPG01000001">
    <property type="protein sequence ID" value="TWT60020.1"/>
    <property type="molecule type" value="Genomic_DNA"/>
</dbReference>
<name>A0A5C5XAL0_9PLAN</name>
<dbReference type="Proteomes" id="UP000316095">
    <property type="component" value="Unassembled WGS sequence"/>
</dbReference>
<evidence type="ECO:0000256" key="4">
    <source>
        <dbReference type="ARBA" id="ARBA00022475"/>
    </source>
</evidence>
<evidence type="ECO:0000256" key="12">
    <source>
        <dbReference type="SAM" id="Phobius"/>
    </source>
</evidence>
<dbReference type="PANTHER" id="PTHR43141">
    <property type="entry name" value="CYTOCHROME BD2 SUBUNIT II"/>
    <property type="match status" value="1"/>
</dbReference>
<organism evidence="13 14">
    <name type="scientific">Rubinisphaera italica</name>
    <dbReference type="NCBI Taxonomy" id="2527969"/>
    <lineage>
        <taxon>Bacteria</taxon>
        <taxon>Pseudomonadati</taxon>
        <taxon>Planctomycetota</taxon>
        <taxon>Planctomycetia</taxon>
        <taxon>Planctomycetales</taxon>
        <taxon>Planctomycetaceae</taxon>
        <taxon>Rubinisphaera</taxon>
    </lineage>
</organism>